<gene>
    <name evidence="2" type="ORF">IFR04_014484</name>
</gene>
<organism evidence="2 3">
    <name type="scientific">Cadophora malorum</name>
    <dbReference type="NCBI Taxonomy" id="108018"/>
    <lineage>
        <taxon>Eukaryota</taxon>
        <taxon>Fungi</taxon>
        <taxon>Dikarya</taxon>
        <taxon>Ascomycota</taxon>
        <taxon>Pezizomycotina</taxon>
        <taxon>Leotiomycetes</taxon>
        <taxon>Helotiales</taxon>
        <taxon>Ploettnerulaceae</taxon>
        <taxon>Cadophora</taxon>
    </lineage>
</organism>
<reference evidence="2" key="1">
    <citation type="submission" date="2021-02" db="EMBL/GenBank/DDBJ databases">
        <title>Genome sequence Cadophora malorum strain M34.</title>
        <authorList>
            <person name="Stefanovic E."/>
            <person name="Vu D."/>
            <person name="Scully C."/>
            <person name="Dijksterhuis J."/>
            <person name="Roader J."/>
            <person name="Houbraken J."/>
        </authorList>
    </citation>
    <scope>NUCLEOTIDE SEQUENCE</scope>
    <source>
        <strain evidence="2">M34</strain>
    </source>
</reference>
<evidence type="ECO:0000313" key="3">
    <source>
        <dbReference type="Proteomes" id="UP000664132"/>
    </source>
</evidence>
<evidence type="ECO:0000256" key="1">
    <source>
        <dbReference type="SAM" id="SignalP"/>
    </source>
</evidence>
<keyword evidence="3" id="KW-1185">Reference proteome</keyword>
<keyword evidence="1" id="KW-0732">Signal</keyword>
<proteinExistence type="predicted"/>
<dbReference type="EMBL" id="JAFJYH010000382">
    <property type="protein sequence ID" value="KAG4412388.1"/>
    <property type="molecule type" value="Genomic_DNA"/>
</dbReference>
<feature type="chain" id="PRO_5034970730" evidence="1">
    <location>
        <begin position="26"/>
        <end position="155"/>
    </location>
</feature>
<dbReference type="Proteomes" id="UP000664132">
    <property type="component" value="Unassembled WGS sequence"/>
</dbReference>
<name>A0A8H7T4S7_9HELO</name>
<comment type="caution">
    <text evidence="2">The sequence shown here is derived from an EMBL/GenBank/DDBJ whole genome shotgun (WGS) entry which is preliminary data.</text>
</comment>
<accession>A0A8H7T4S7</accession>
<evidence type="ECO:0000313" key="2">
    <source>
        <dbReference type="EMBL" id="KAG4412388.1"/>
    </source>
</evidence>
<dbReference type="OrthoDB" id="3555650at2759"/>
<protein>
    <submittedName>
        <fullName evidence="2">Uncharacterized protein</fullName>
    </submittedName>
</protein>
<feature type="signal peptide" evidence="1">
    <location>
        <begin position="1"/>
        <end position="25"/>
    </location>
</feature>
<dbReference type="AlphaFoldDB" id="A0A8H7T4S7"/>
<sequence>MLPSFTVRCIASVSLFAALAVATSGQIPLTPEPTSETSTTLTTAPTTLPVISYTTTIKLPDLNLNIHAGQLEDPELENIISSLLPAEMLTLLVSATARSVSPSPAEGSVVEQVISATSTEFPTSISTSMAVRGGGWRGVVEATTTIAIEEGKVDL</sequence>